<evidence type="ECO:0000256" key="1">
    <source>
        <dbReference type="ARBA" id="ARBA00007274"/>
    </source>
</evidence>
<dbReference type="InterPro" id="IPR045304">
    <property type="entry name" value="LbH_SAT"/>
</dbReference>
<dbReference type="InterPro" id="IPR011004">
    <property type="entry name" value="Trimer_LpxA-like_sf"/>
</dbReference>
<comment type="similarity">
    <text evidence="1">Belongs to the transferase hexapeptide repeat family.</text>
</comment>
<dbReference type="InterPro" id="IPR001451">
    <property type="entry name" value="Hexapep"/>
</dbReference>
<dbReference type="SUPFAM" id="SSF51161">
    <property type="entry name" value="Trimeric LpxA-like enzymes"/>
    <property type="match status" value="1"/>
</dbReference>
<dbReference type="Proteomes" id="UP001567571">
    <property type="component" value="Unassembled WGS sequence"/>
</dbReference>
<evidence type="ECO:0000256" key="2">
    <source>
        <dbReference type="ARBA" id="ARBA00022679"/>
    </source>
</evidence>
<protein>
    <submittedName>
        <fullName evidence="4">Serine acetyltransferase</fullName>
    </submittedName>
</protein>
<proteinExistence type="inferred from homology"/>
<name>A0ABV4INW7_9EURY</name>
<dbReference type="Pfam" id="PF00132">
    <property type="entry name" value="Hexapep"/>
    <property type="match status" value="1"/>
</dbReference>
<dbReference type="InterPro" id="IPR018357">
    <property type="entry name" value="Hexapep_transf_CS"/>
</dbReference>
<dbReference type="EMBL" id="JBEDNW010000007">
    <property type="protein sequence ID" value="MEZ3168247.1"/>
    <property type="molecule type" value="Genomic_DNA"/>
</dbReference>
<dbReference type="Gene3D" id="2.160.10.10">
    <property type="entry name" value="Hexapeptide repeat proteins"/>
    <property type="match status" value="1"/>
</dbReference>
<dbReference type="PROSITE" id="PS00101">
    <property type="entry name" value="HEXAPEP_TRANSFERASES"/>
    <property type="match status" value="1"/>
</dbReference>
<dbReference type="PANTHER" id="PTHR42811">
    <property type="entry name" value="SERINE ACETYLTRANSFERASE"/>
    <property type="match status" value="1"/>
</dbReference>
<dbReference type="Pfam" id="PF14602">
    <property type="entry name" value="Hexapep_2"/>
    <property type="match status" value="1"/>
</dbReference>
<gene>
    <name evidence="4" type="ORF">ABNG02_13020</name>
</gene>
<dbReference type="CDD" id="cd03354">
    <property type="entry name" value="LbH_SAT"/>
    <property type="match status" value="1"/>
</dbReference>
<sequence>MSLTDRFVSRLRSEGLLFSLHLVLRHLVGINIINLYNAIRFREHRIVTSCDISMVLPKSTEIPHPIGIVIGHEAKVGANVRIQQHVTLGRPIPERSAGYPKVGDGVVIGTGSTVLGDVSVGEDARIGANSVVLNDVCPDTTVVGSPATEIDQSQ</sequence>
<evidence type="ECO:0000256" key="3">
    <source>
        <dbReference type="ARBA" id="ARBA00023315"/>
    </source>
</evidence>
<evidence type="ECO:0000313" key="5">
    <source>
        <dbReference type="Proteomes" id="UP001567571"/>
    </source>
</evidence>
<dbReference type="InterPro" id="IPR005881">
    <property type="entry name" value="Ser_O-AcTrfase"/>
</dbReference>
<organism evidence="4 5">
    <name type="scientific">Halorubrum ejinorense</name>
    <dbReference type="NCBI Taxonomy" id="425309"/>
    <lineage>
        <taxon>Archaea</taxon>
        <taxon>Methanobacteriati</taxon>
        <taxon>Methanobacteriota</taxon>
        <taxon>Stenosarchaea group</taxon>
        <taxon>Halobacteria</taxon>
        <taxon>Halobacteriales</taxon>
        <taxon>Haloferacaceae</taxon>
        <taxon>Halorubrum</taxon>
    </lineage>
</organism>
<keyword evidence="5" id="KW-1185">Reference proteome</keyword>
<reference evidence="4 5" key="1">
    <citation type="submission" date="2024-06" db="EMBL/GenBank/DDBJ databases">
        <title>Halorubrum miltondacostae sp. nov., a potential PHA producer isolated from an inland solar saltern in Rio Maior, Portugal.</title>
        <authorList>
            <person name="Albuquerque L."/>
            <person name="Viver T."/>
            <person name="Barroso C."/>
            <person name="Claudino R."/>
            <person name="Galvan M."/>
            <person name="Simoes G."/>
            <person name="Lobo Da Cunha A."/>
            <person name="Egas C."/>
        </authorList>
    </citation>
    <scope>NUCLEOTIDE SEQUENCE [LARGE SCALE GENOMIC DNA]</scope>
    <source>
        <strain evidence="4 5">DSM 18646</strain>
    </source>
</reference>
<evidence type="ECO:0000313" key="4">
    <source>
        <dbReference type="EMBL" id="MEZ3168247.1"/>
    </source>
</evidence>
<keyword evidence="2" id="KW-0808">Transferase</keyword>
<accession>A0ABV4INW7</accession>
<comment type="caution">
    <text evidence="4">The sequence shown here is derived from an EMBL/GenBank/DDBJ whole genome shotgun (WGS) entry which is preliminary data.</text>
</comment>
<dbReference type="RefSeq" id="WP_371153038.1">
    <property type="nucleotide sequence ID" value="NZ_JBEDNW010000007.1"/>
</dbReference>
<keyword evidence="3" id="KW-0012">Acyltransferase</keyword>
<dbReference type="PIRSF" id="PIRSF000441">
    <property type="entry name" value="CysE"/>
    <property type="match status" value="1"/>
</dbReference>